<dbReference type="AlphaFoldDB" id="A0A7J8LNG8"/>
<keyword evidence="3" id="KW-1185">Reference proteome</keyword>
<gene>
    <name evidence="2" type="ORF">Golob_013005</name>
</gene>
<reference evidence="2 3" key="1">
    <citation type="journal article" date="2019" name="Genome Biol. Evol.">
        <title>Insights into the evolution of the New World diploid cottons (Gossypium, subgenus Houzingenia) based on genome sequencing.</title>
        <authorList>
            <person name="Grover C.E."/>
            <person name="Arick M.A. 2nd"/>
            <person name="Thrash A."/>
            <person name="Conover J.L."/>
            <person name="Sanders W.S."/>
            <person name="Peterson D.G."/>
            <person name="Frelichowski J.E."/>
            <person name="Scheffler J.A."/>
            <person name="Scheffler B.E."/>
            <person name="Wendel J.F."/>
        </authorList>
    </citation>
    <scope>NUCLEOTIDE SEQUENCE [LARGE SCALE GENOMIC DNA]</scope>
    <source>
        <strain evidence="2">157</strain>
        <tissue evidence="2">Leaf</tissue>
    </source>
</reference>
<dbReference type="Pfam" id="PF20167">
    <property type="entry name" value="Transposase_32"/>
    <property type="match status" value="1"/>
</dbReference>
<dbReference type="InterPro" id="IPR046796">
    <property type="entry name" value="Transposase_32_dom"/>
</dbReference>
<accession>A0A7J8LNG8</accession>
<comment type="caution">
    <text evidence="2">The sequence shown here is derived from an EMBL/GenBank/DDBJ whole genome shotgun (WGS) entry which is preliminary data.</text>
</comment>
<protein>
    <recommendedName>
        <fullName evidence="1">Putative plant transposon protein domain-containing protein</fullName>
    </recommendedName>
</protein>
<feature type="non-terminal residue" evidence="2">
    <location>
        <position position="1"/>
    </location>
</feature>
<evidence type="ECO:0000313" key="2">
    <source>
        <dbReference type="EMBL" id="MBA0553862.1"/>
    </source>
</evidence>
<sequence>KNEGSNSPWSIEKKFGLWCNTINGSNCVTPTGNTVIPVVQEFYASLKDQIIRGRYGEITSEVTVQGEEVPISPSDICEFYNIPYYKKDFIDGAIYKAATNFNQVIMFPVAKIWMQFIGTRIAPALNVSNINVFQAILLYAPNYPSDMINPVPTYHNVEAALKEERAAQEYPEIEAEYEVAFWPQYSTEKGLAIQNRQDKCIRVVGAPTNITTQARVRNRWSKGVLLL</sequence>
<evidence type="ECO:0000259" key="1">
    <source>
        <dbReference type="Pfam" id="PF20167"/>
    </source>
</evidence>
<feature type="domain" description="Putative plant transposon protein" evidence="1">
    <location>
        <begin position="28"/>
        <end position="140"/>
    </location>
</feature>
<organism evidence="2 3">
    <name type="scientific">Gossypium lobatum</name>
    <dbReference type="NCBI Taxonomy" id="34289"/>
    <lineage>
        <taxon>Eukaryota</taxon>
        <taxon>Viridiplantae</taxon>
        <taxon>Streptophyta</taxon>
        <taxon>Embryophyta</taxon>
        <taxon>Tracheophyta</taxon>
        <taxon>Spermatophyta</taxon>
        <taxon>Magnoliopsida</taxon>
        <taxon>eudicotyledons</taxon>
        <taxon>Gunneridae</taxon>
        <taxon>Pentapetalae</taxon>
        <taxon>rosids</taxon>
        <taxon>malvids</taxon>
        <taxon>Malvales</taxon>
        <taxon>Malvaceae</taxon>
        <taxon>Malvoideae</taxon>
        <taxon>Gossypium</taxon>
    </lineage>
</organism>
<dbReference type="EMBL" id="JABEZX010000004">
    <property type="protein sequence ID" value="MBA0553862.1"/>
    <property type="molecule type" value="Genomic_DNA"/>
</dbReference>
<dbReference type="Proteomes" id="UP000593572">
    <property type="component" value="Unassembled WGS sequence"/>
</dbReference>
<proteinExistence type="predicted"/>
<evidence type="ECO:0000313" key="3">
    <source>
        <dbReference type="Proteomes" id="UP000593572"/>
    </source>
</evidence>
<name>A0A7J8LNG8_9ROSI</name>